<dbReference type="PROSITE" id="PS50082">
    <property type="entry name" value="WD_REPEATS_2"/>
    <property type="match status" value="2"/>
</dbReference>
<dbReference type="VEuPathDB" id="CryptoDB:ChTU502y2012_407g2170"/>
<evidence type="ECO:0000256" key="1">
    <source>
        <dbReference type="ARBA" id="ARBA00022574"/>
    </source>
</evidence>
<dbReference type="InterPro" id="IPR015943">
    <property type="entry name" value="WD40/YVTN_repeat-like_dom_sf"/>
</dbReference>
<evidence type="ECO:0000256" key="2">
    <source>
        <dbReference type="ARBA" id="ARBA00022737"/>
    </source>
</evidence>
<dbReference type="PROSITE" id="PS50294">
    <property type="entry name" value="WD_REPEATS_REGION"/>
    <property type="match status" value="2"/>
</dbReference>
<proteinExistence type="inferred from homology"/>
<evidence type="ECO:0000256" key="5">
    <source>
        <dbReference type="SAM" id="Coils"/>
    </source>
</evidence>
<dbReference type="InterPro" id="IPR015505">
    <property type="entry name" value="Coronin"/>
</dbReference>
<name>A0A0S4TJ58_CRYHO</name>
<dbReference type="InterPro" id="IPR015048">
    <property type="entry name" value="DUF1899"/>
</dbReference>
<dbReference type="InterPro" id="IPR001680">
    <property type="entry name" value="WD40_rpt"/>
</dbReference>
<reference evidence="8 9" key="1">
    <citation type="submission" date="2014-11" db="EMBL/GenBank/DDBJ databases">
        <title>Comparative genomic analysis of Cryptosporidium hominis reveals occurrence of genetic recombination in virulent subtypes.</title>
        <authorList>
            <person name="Guo Y."/>
            <person name="Tang K."/>
            <person name="Frace M."/>
            <person name="Li N."/>
            <person name="Roellig D.M."/>
            <person name="Sammons S."/>
            <person name="Knipe K."/>
            <person name="Rowe L."/>
            <person name="Feng Y."/>
            <person name="Xiao L."/>
        </authorList>
    </citation>
    <scope>NUCLEOTIDE SEQUENCE [LARGE SCALE GENOMIC DNA]</scope>
    <source>
        <strain evidence="8">30976</strain>
    </source>
</reference>
<dbReference type="SMART" id="SM00320">
    <property type="entry name" value="WD40"/>
    <property type="match status" value="3"/>
</dbReference>
<dbReference type="Gene3D" id="2.130.10.10">
    <property type="entry name" value="YVTN repeat-like/Quinoprotein amine dehydrogenase"/>
    <property type="match status" value="1"/>
</dbReference>
<dbReference type="Pfam" id="PF16300">
    <property type="entry name" value="WD40_4"/>
    <property type="match status" value="1"/>
</dbReference>
<evidence type="ECO:0000256" key="3">
    <source>
        <dbReference type="PROSITE-ProRule" id="PRU00221"/>
    </source>
</evidence>
<evidence type="ECO:0000313" key="7">
    <source>
        <dbReference type="EMBL" id="CUV07428.1"/>
    </source>
</evidence>
<dbReference type="Proteomes" id="UP000199752">
    <property type="component" value="Chromosome 7"/>
</dbReference>
<dbReference type="InterPro" id="IPR019775">
    <property type="entry name" value="WD40_repeat_CS"/>
</dbReference>
<dbReference type="SMART" id="SM01167">
    <property type="entry name" value="DUF1900"/>
    <property type="match status" value="1"/>
</dbReference>
<dbReference type="VEuPathDB" id="CryptoDB:GY17_00002323"/>
<evidence type="ECO:0000313" key="9">
    <source>
        <dbReference type="Proteomes" id="UP001429100"/>
    </source>
</evidence>
<accession>A0A0S4TJ58</accession>
<keyword evidence="9" id="KW-1185">Reference proteome</keyword>
<feature type="domain" description="DUF1899" evidence="6">
    <location>
        <begin position="3"/>
        <end position="67"/>
    </location>
</feature>
<comment type="similarity">
    <text evidence="4">Belongs to the WD repeat coronin family.</text>
</comment>
<dbReference type="SMART" id="SM01166">
    <property type="entry name" value="DUF1899"/>
    <property type="match status" value="1"/>
</dbReference>
<feature type="repeat" description="WD" evidence="3">
    <location>
        <begin position="75"/>
        <end position="117"/>
    </location>
</feature>
<gene>
    <name evidence="7" type="ORF">CHUDEA7_4400</name>
    <name evidence="8" type="ORF">GY17_00002323</name>
</gene>
<feature type="repeat" description="WD" evidence="3">
    <location>
        <begin position="125"/>
        <end position="158"/>
    </location>
</feature>
<feature type="coiled-coil region" evidence="5">
    <location>
        <begin position="415"/>
        <end position="459"/>
    </location>
</feature>
<evidence type="ECO:0000313" key="8">
    <source>
        <dbReference type="EMBL" id="PPS95683.1"/>
    </source>
</evidence>
<dbReference type="OrthoDB" id="1850764at2759"/>
<organism evidence="7">
    <name type="scientific">Cryptosporidium hominis</name>
    <dbReference type="NCBI Taxonomy" id="237895"/>
    <lineage>
        <taxon>Eukaryota</taxon>
        <taxon>Sar</taxon>
        <taxon>Alveolata</taxon>
        <taxon>Apicomplexa</taxon>
        <taxon>Conoidasida</taxon>
        <taxon>Coccidia</taxon>
        <taxon>Eucoccidiorida</taxon>
        <taxon>Eimeriorina</taxon>
        <taxon>Cryptosporidiidae</taxon>
        <taxon>Cryptosporidium</taxon>
    </lineage>
</organism>
<dbReference type="GO" id="GO:0007015">
    <property type="term" value="P:actin filament organization"/>
    <property type="evidence" value="ECO:0007669"/>
    <property type="project" value="TreeGrafter"/>
</dbReference>
<dbReference type="GO" id="GO:0051015">
    <property type="term" value="F:actin filament binding"/>
    <property type="evidence" value="ECO:0007669"/>
    <property type="project" value="TreeGrafter"/>
</dbReference>
<sequence>MSRIVHDSKFRNLYGECMQDRFSGLHIVTSRHTVDGCGIAASTEFIAFPAECSGGGSVGVIDNSSFGYKPNVVYFKGHKAAVSDVEFSPFYSCLLVSASQDKTIKLWEIPEHAAQKSLKDPLAVFRGHTKKVSLVKFNPSAEWILASASRDNTIKIWNCETVQDEINIGLPGLPTSIKWSYDGSLLAVSCMDKVTRIIDPRSERITYQWQAHNGSRKSRCEWMGGTMGNPNWLLTTGFSDKGERQIGVWDVRYLDKSVGVEFVDIEQPSLIPFWDEGTGLFYLAGKGDTNIKVFEYSKTDGCVRRLEEYRSVNSLKGYCLTPKQNVEVMKCEIDRILRLESGGVIQPVSFIVPRKTNEFYSDLYPDTIGNEAAMGPEEWISGHTGEPMRMSLRPDIVQTQSNMFKRMRSVVKNARVILKKDLAKAEMQLSTMQDELYSIESLKYQLKEKENEIAQLKAKTSLV</sequence>
<keyword evidence="2 4" id="KW-0677">Repeat</keyword>
<evidence type="ECO:0000259" key="6">
    <source>
        <dbReference type="SMART" id="SM01166"/>
    </source>
</evidence>
<dbReference type="Pfam" id="PF00400">
    <property type="entry name" value="WD40"/>
    <property type="match status" value="3"/>
</dbReference>
<dbReference type="EMBL" id="LN877953">
    <property type="protein sequence ID" value="CUV07428.1"/>
    <property type="molecule type" value="Genomic_DNA"/>
</dbReference>
<keyword evidence="1 3" id="KW-0853">WD repeat</keyword>
<reference evidence="8 9" key="3">
    <citation type="submission" date="2017-10" db="EMBL/GenBank/DDBJ databases">
        <title>Consistent, comparative and evidence-based genome annotation and re-annotation for the closely-related species, Cryptosporidium parvum, C. hominis and C. tyzzeri.</title>
        <authorList>
            <person name="Baptista R.P."/>
            <person name="Li Y."/>
            <person name="Sateriale A."/>
            <person name="Striepen B."/>
            <person name="Kissinger J.C."/>
        </authorList>
    </citation>
    <scope>NUCLEOTIDE SEQUENCE [LARGE SCALE GENOMIC DNA]</scope>
    <source>
        <strain evidence="8">30976</strain>
    </source>
</reference>
<dbReference type="VEuPathDB" id="CryptoDB:Chro.70487"/>
<dbReference type="SUPFAM" id="SSF50978">
    <property type="entry name" value="WD40 repeat-like"/>
    <property type="match status" value="1"/>
</dbReference>
<dbReference type="VEuPathDB" id="CryptoDB:CHUDEA7_4400"/>
<dbReference type="Proteomes" id="UP001429100">
    <property type="component" value="Unassembled WGS sequence"/>
</dbReference>
<dbReference type="Pfam" id="PF08953">
    <property type="entry name" value="DUF1899"/>
    <property type="match status" value="1"/>
</dbReference>
<reference evidence="7" key="2">
    <citation type="submission" date="2015-08" db="EMBL/GenBank/DDBJ databases">
        <authorList>
            <person name="Babu N.S."/>
            <person name="Beckwith C.J."/>
            <person name="Beseler K.G."/>
            <person name="Brison A."/>
            <person name="Carone J.V."/>
            <person name="Caskin T.P."/>
            <person name="Diamond M."/>
            <person name="Durham M.E."/>
            <person name="Foxe J.M."/>
            <person name="Go M."/>
            <person name="Henderson B.A."/>
            <person name="Jones I.B."/>
            <person name="McGettigan J.A."/>
            <person name="Micheletti S.J."/>
            <person name="Nasrallah M.E."/>
            <person name="Ortiz D."/>
            <person name="Piller C.R."/>
            <person name="Privatt S.R."/>
            <person name="Schneider S.L."/>
            <person name="Sharp S."/>
            <person name="Smith T.C."/>
            <person name="Stanton J.D."/>
            <person name="Ullery H.E."/>
            <person name="Wilson R.J."/>
            <person name="Serrano M.G."/>
            <person name="Buck G."/>
            <person name="Lee V."/>
            <person name="Wang Y."/>
            <person name="Carvalho R."/>
            <person name="Voegtly L."/>
            <person name="Shi R."/>
            <person name="Duckworth R."/>
            <person name="Johnson A."/>
            <person name="Loviza R."/>
            <person name="Walstead R."/>
            <person name="Shah Z."/>
            <person name="Kiflezghi M."/>
            <person name="Wade K."/>
            <person name="Ball S.L."/>
            <person name="Bradley K.W."/>
            <person name="Asai D.J."/>
            <person name="Bowman C.A."/>
            <person name="Russell D.A."/>
            <person name="Pope W.H."/>
            <person name="Jacobs-Sera D."/>
            <person name="Hendrix R.W."/>
            <person name="Hatfull G.F."/>
        </authorList>
    </citation>
    <scope>NUCLEOTIDE SEQUENCE [LARGE SCALE GENOMIC DNA]</scope>
</reference>
<dbReference type="PANTHER" id="PTHR10856">
    <property type="entry name" value="CORONIN"/>
    <property type="match status" value="1"/>
</dbReference>
<evidence type="ECO:0000256" key="4">
    <source>
        <dbReference type="RuleBase" id="RU280818"/>
    </source>
</evidence>
<dbReference type="PANTHER" id="PTHR10856:SF0">
    <property type="entry name" value="CORONIN"/>
    <property type="match status" value="1"/>
</dbReference>
<dbReference type="InterPro" id="IPR036322">
    <property type="entry name" value="WD40_repeat_dom_sf"/>
</dbReference>
<keyword evidence="5" id="KW-0175">Coiled coil</keyword>
<dbReference type="EMBL" id="JTAI01000006">
    <property type="protein sequence ID" value="PPS95683.1"/>
    <property type="molecule type" value="Genomic_DNA"/>
</dbReference>
<dbReference type="PROSITE" id="PS00678">
    <property type="entry name" value="WD_REPEATS_1"/>
    <property type="match status" value="1"/>
</dbReference>
<dbReference type="AlphaFoldDB" id="A0A0S4TJ58"/>
<protein>
    <recommendedName>
        <fullName evidence="4">Coronin</fullName>
    </recommendedName>
</protein>